<feature type="region of interest" description="Disordered" evidence="11">
    <location>
        <begin position="125"/>
        <end position="145"/>
    </location>
</feature>
<dbReference type="Pfam" id="PF00069">
    <property type="entry name" value="Pkinase"/>
    <property type="match status" value="1"/>
</dbReference>
<protein>
    <recommendedName>
        <fullName evidence="2">non-specific serine/threonine protein kinase</fullName>
        <ecNumber evidence="2">2.7.11.1</ecNumber>
    </recommendedName>
</protein>
<feature type="compositionally biased region" description="Polar residues" evidence="11">
    <location>
        <begin position="100"/>
        <end position="110"/>
    </location>
</feature>
<comment type="caution">
    <text evidence="13">The sequence shown here is derived from an EMBL/GenBank/DDBJ whole genome shotgun (WGS) entry which is preliminary data.</text>
</comment>
<keyword evidence="7 10" id="KW-0067">ATP-binding</keyword>
<dbReference type="PANTHER" id="PTHR22984">
    <property type="entry name" value="SERINE/THREONINE-PROTEIN KINASE PIM"/>
    <property type="match status" value="1"/>
</dbReference>
<keyword evidence="6" id="KW-0418">Kinase</keyword>
<feature type="region of interest" description="Disordered" evidence="11">
    <location>
        <begin position="184"/>
        <end position="248"/>
    </location>
</feature>
<accession>A0ABR3MFE5</accession>
<comment type="catalytic activity">
    <reaction evidence="9">
        <text>L-seryl-[protein] + ATP = O-phospho-L-seryl-[protein] + ADP + H(+)</text>
        <dbReference type="Rhea" id="RHEA:17989"/>
        <dbReference type="Rhea" id="RHEA-COMP:9863"/>
        <dbReference type="Rhea" id="RHEA-COMP:11604"/>
        <dbReference type="ChEBI" id="CHEBI:15378"/>
        <dbReference type="ChEBI" id="CHEBI:29999"/>
        <dbReference type="ChEBI" id="CHEBI:30616"/>
        <dbReference type="ChEBI" id="CHEBI:83421"/>
        <dbReference type="ChEBI" id="CHEBI:456216"/>
        <dbReference type="EC" id="2.7.11.1"/>
    </reaction>
</comment>
<dbReference type="PROSITE" id="PS00108">
    <property type="entry name" value="PROTEIN_KINASE_ST"/>
    <property type="match status" value="1"/>
</dbReference>
<keyword evidence="14" id="KW-1185">Reference proteome</keyword>
<feature type="binding site" evidence="10">
    <location>
        <position position="325"/>
    </location>
    <ligand>
        <name>ATP</name>
        <dbReference type="ChEBI" id="CHEBI:30616"/>
    </ligand>
</feature>
<organism evidence="13 14">
    <name type="scientific">Cirrhinus molitorella</name>
    <name type="common">mud carp</name>
    <dbReference type="NCBI Taxonomy" id="172907"/>
    <lineage>
        <taxon>Eukaryota</taxon>
        <taxon>Metazoa</taxon>
        <taxon>Chordata</taxon>
        <taxon>Craniata</taxon>
        <taxon>Vertebrata</taxon>
        <taxon>Euteleostomi</taxon>
        <taxon>Actinopterygii</taxon>
        <taxon>Neopterygii</taxon>
        <taxon>Teleostei</taxon>
        <taxon>Ostariophysi</taxon>
        <taxon>Cypriniformes</taxon>
        <taxon>Cyprinidae</taxon>
        <taxon>Labeoninae</taxon>
        <taxon>Labeonini</taxon>
        <taxon>Cirrhinus</taxon>
    </lineage>
</organism>
<dbReference type="Gene3D" id="3.30.200.20">
    <property type="entry name" value="Phosphorylase Kinase, domain 1"/>
    <property type="match status" value="1"/>
</dbReference>
<feature type="domain" description="Protein kinase" evidence="12">
    <location>
        <begin position="292"/>
        <end position="545"/>
    </location>
</feature>
<evidence type="ECO:0000256" key="5">
    <source>
        <dbReference type="ARBA" id="ARBA00022741"/>
    </source>
</evidence>
<evidence type="ECO:0000256" key="1">
    <source>
        <dbReference type="ARBA" id="ARBA00005505"/>
    </source>
</evidence>
<dbReference type="PROSITE" id="PS00107">
    <property type="entry name" value="PROTEIN_KINASE_ATP"/>
    <property type="match status" value="1"/>
</dbReference>
<feature type="region of interest" description="Disordered" evidence="11">
    <location>
        <begin position="79"/>
        <end position="110"/>
    </location>
</feature>
<evidence type="ECO:0000256" key="2">
    <source>
        <dbReference type="ARBA" id="ARBA00012513"/>
    </source>
</evidence>
<feature type="compositionally biased region" description="Polar residues" evidence="11">
    <location>
        <begin position="221"/>
        <end position="230"/>
    </location>
</feature>
<feature type="region of interest" description="Disordered" evidence="11">
    <location>
        <begin position="1"/>
        <end position="23"/>
    </location>
</feature>
<comment type="catalytic activity">
    <reaction evidence="8">
        <text>L-threonyl-[protein] + ATP = O-phospho-L-threonyl-[protein] + ADP + H(+)</text>
        <dbReference type="Rhea" id="RHEA:46608"/>
        <dbReference type="Rhea" id="RHEA-COMP:11060"/>
        <dbReference type="Rhea" id="RHEA-COMP:11605"/>
        <dbReference type="ChEBI" id="CHEBI:15378"/>
        <dbReference type="ChEBI" id="CHEBI:30013"/>
        <dbReference type="ChEBI" id="CHEBI:30616"/>
        <dbReference type="ChEBI" id="CHEBI:61977"/>
        <dbReference type="ChEBI" id="CHEBI:456216"/>
        <dbReference type="EC" id="2.7.11.1"/>
    </reaction>
</comment>
<sequence length="555" mass="61947">MKLLKSHRKTAEKCGQVYDSQQGTPPQFFNDAVETHPLLTPEHQPVTDVDEVKGGRMKKKCTKIKRFWKALFGNSKASEKYTQLTSSADDEDTDADVLQSRRNTQSQISSVQGLALSELNADGLKAPEQQDASDEDGAKAEGKEGKCKKKKVWKVLFGHIKPSKKARQTPACPVADQNVEALQDPASTVSHKSADASRDPVRPESDLNGDPFEGPVHPESDQSVDASQTPVHPECDLNGDASEAPVHPESKWRANTFQAPIFSVSEWSPEAFQAPGHTKSLFDPCPDIFAYYEVGNMLGQGGFGAVYEGRRVNDGLEVAVKFVKKSKDTKYIDCPEPLPLEVALLILANEGPRVPQIIQLLDWKDVGEYYIMVLERPVPCEDVFEFVQRHGGRIDEESARVIMRQATRAAVVSCRRGVLHRDIKQENLLINKNTLEVKLIDFGCGDLLQSAAYTTFAGTPVYCPPEFTAEGEYRGEPATVYSLGVLLFSLIFGRFPDSHDLFMIDLNRWFIDGLSQECWRLICSCLQREPMKRLDLDKILCHEWFKGTDIEKTGK</sequence>
<evidence type="ECO:0000256" key="7">
    <source>
        <dbReference type="ARBA" id="ARBA00022840"/>
    </source>
</evidence>
<dbReference type="InterPro" id="IPR000719">
    <property type="entry name" value="Prot_kinase_dom"/>
</dbReference>
<evidence type="ECO:0000313" key="14">
    <source>
        <dbReference type="Proteomes" id="UP001558613"/>
    </source>
</evidence>
<dbReference type="PANTHER" id="PTHR22984:SF11">
    <property type="entry name" value="AURORA KINASE-RELATED"/>
    <property type="match status" value="1"/>
</dbReference>
<dbReference type="Proteomes" id="UP001558613">
    <property type="component" value="Unassembled WGS sequence"/>
</dbReference>
<evidence type="ECO:0000256" key="11">
    <source>
        <dbReference type="SAM" id="MobiDB-lite"/>
    </source>
</evidence>
<gene>
    <name evidence="13" type="ORF">QQF64_004165</name>
</gene>
<keyword evidence="3" id="KW-0723">Serine/threonine-protein kinase</keyword>
<dbReference type="InterPro" id="IPR008271">
    <property type="entry name" value="Ser/Thr_kinase_AS"/>
</dbReference>
<feature type="compositionally biased region" description="Basic and acidic residues" evidence="11">
    <location>
        <begin position="136"/>
        <end position="145"/>
    </location>
</feature>
<dbReference type="SUPFAM" id="SSF56112">
    <property type="entry name" value="Protein kinase-like (PK-like)"/>
    <property type="match status" value="1"/>
</dbReference>
<dbReference type="Gene3D" id="1.10.510.10">
    <property type="entry name" value="Transferase(Phosphotransferase) domain 1"/>
    <property type="match status" value="1"/>
</dbReference>
<keyword evidence="5 10" id="KW-0547">Nucleotide-binding</keyword>
<name>A0ABR3MFE5_9TELE</name>
<keyword evidence="4" id="KW-0808">Transferase</keyword>
<comment type="similarity">
    <text evidence="1">Belongs to the protein kinase superfamily. CAMK Ser/Thr protein kinase family. PIM subfamily.</text>
</comment>
<proteinExistence type="inferred from homology"/>
<dbReference type="SMART" id="SM00220">
    <property type="entry name" value="S_TKc"/>
    <property type="match status" value="1"/>
</dbReference>
<feature type="compositionally biased region" description="Basic and acidic residues" evidence="11">
    <location>
        <begin position="192"/>
        <end position="205"/>
    </location>
</feature>
<evidence type="ECO:0000313" key="13">
    <source>
        <dbReference type="EMBL" id="KAL1263810.1"/>
    </source>
</evidence>
<dbReference type="InterPro" id="IPR011009">
    <property type="entry name" value="Kinase-like_dom_sf"/>
</dbReference>
<feature type="compositionally biased region" description="Basic residues" evidence="11">
    <location>
        <begin position="1"/>
        <end position="10"/>
    </location>
</feature>
<dbReference type="InterPro" id="IPR017441">
    <property type="entry name" value="Protein_kinase_ATP_BS"/>
</dbReference>
<evidence type="ECO:0000256" key="6">
    <source>
        <dbReference type="ARBA" id="ARBA00022777"/>
    </source>
</evidence>
<evidence type="ECO:0000256" key="8">
    <source>
        <dbReference type="ARBA" id="ARBA00047899"/>
    </source>
</evidence>
<evidence type="ECO:0000259" key="12">
    <source>
        <dbReference type="PROSITE" id="PS50011"/>
    </source>
</evidence>
<dbReference type="EMBL" id="JAYMGO010000012">
    <property type="protein sequence ID" value="KAL1263810.1"/>
    <property type="molecule type" value="Genomic_DNA"/>
</dbReference>
<evidence type="ECO:0000256" key="3">
    <source>
        <dbReference type="ARBA" id="ARBA00022527"/>
    </source>
</evidence>
<dbReference type="InterPro" id="IPR051138">
    <property type="entry name" value="PIM_Ser/Thr_kinase"/>
</dbReference>
<evidence type="ECO:0000256" key="4">
    <source>
        <dbReference type="ARBA" id="ARBA00022679"/>
    </source>
</evidence>
<evidence type="ECO:0000256" key="9">
    <source>
        <dbReference type="ARBA" id="ARBA00048679"/>
    </source>
</evidence>
<dbReference type="PROSITE" id="PS50011">
    <property type="entry name" value="PROTEIN_KINASE_DOM"/>
    <property type="match status" value="1"/>
</dbReference>
<evidence type="ECO:0000256" key="10">
    <source>
        <dbReference type="PROSITE-ProRule" id="PRU10141"/>
    </source>
</evidence>
<dbReference type="EC" id="2.7.11.1" evidence="2"/>
<reference evidence="13 14" key="1">
    <citation type="submission" date="2023-09" db="EMBL/GenBank/DDBJ databases">
        <authorList>
            <person name="Wang M."/>
        </authorList>
    </citation>
    <scope>NUCLEOTIDE SEQUENCE [LARGE SCALE GENOMIC DNA]</scope>
    <source>
        <strain evidence="13">GT-2023</strain>
        <tissue evidence="13">Liver</tissue>
    </source>
</reference>